<feature type="transmembrane region" description="Helical" evidence="8">
    <location>
        <begin position="286"/>
        <end position="307"/>
    </location>
</feature>
<evidence type="ECO:0000256" key="3">
    <source>
        <dbReference type="ARBA" id="ARBA00022692"/>
    </source>
</evidence>
<keyword evidence="3 8" id="KW-0812">Transmembrane</keyword>
<keyword evidence="5 8" id="KW-0472">Membrane</keyword>
<feature type="binding site" evidence="6">
    <location>
        <position position="207"/>
    </location>
    <ligand>
        <name>Zn(2+)</name>
        <dbReference type="ChEBI" id="CHEBI:29105"/>
    </ligand>
</feature>
<dbReference type="GO" id="GO:0046872">
    <property type="term" value="F:metal ion binding"/>
    <property type="evidence" value="ECO:0007669"/>
    <property type="project" value="UniProtKB-KW"/>
</dbReference>
<dbReference type="AlphaFoldDB" id="A0A177TPR1"/>
<dbReference type="PANTHER" id="PTHR20855:SF52">
    <property type="entry name" value="ADIPONECTIN RECEPTOR PROTEIN"/>
    <property type="match status" value="1"/>
</dbReference>
<feature type="transmembrane region" description="Helical" evidence="8">
    <location>
        <begin position="251"/>
        <end position="274"/>
    </location>
</feature>
<comment type="subcellular location">
    <subcellularLocation>
        <location evidence="1">Membrane</location>
        <topology evidence="1">Multi-pass membrane protein</topology>
    </subcellularLocation>
</comment>
<keyword evidence="6" id="KW-0479">Metal-binding</keyword>
<sequence length="411" mass="45572">MSEGNGTNGRSAGRSVNPWLIDHDELPGWAADNHFIVSGHRRPGGWTKDKREAAKKNGDGTTNGKTDIQDMAAYEHSTFYRCWRSMWAYWHNETVNIHTHFWGALFSISLLVFHLQHLLMPSLTPALPLFIRYLSHAPIFYPASLSFSTANNAPALGKDRAGQAGEWLSMAHVPTEYSHPPDTRDIAGFGSFFLGAVLCLGFSATFHCCSCHSKKISASFNKLDYIGIVFMIVGSFLPALHYGFYCHPQLQMLYTTMIVGLGGMTMYAVVNPIYATPAYRPMRAKLFISLGLSAVFPVVHVCTMYGYQTVSRIMGLSYVIASGAMYIIGACMYAARIPERFAPGRFDLLGASHQLFHIFILFAAFAHYISLRQSYAFWHSVEHISGASAAVGADGWGREQVCSLLDAHRRG</sequence>
<feature type="transmembrane region" description="Helical" evidence="8">
    <location>
        <begin position="313"/>
        <end position="334"/>
    </location>
</feature>
<gene>
    <name evidence="9" type="ORF">A4X13_0g4684</name>
</gene>
<feature type="compositionally biased region" description="Basic and acidic residues" evidence="7">
    <location>
        <begin position="47"/>
        <end position="58"/>
    </location>
</feature>
<evidence type="ECO:0000256" key="6">
    <source>
        <dbReference type="PIRSR" id="PIRSR604254-1"/>
    </source>
</evidence>
<proteinExistence type="inferred from homology"/>
<organism evidence="9 10">
    <name type="scientific">Tilletia indica</name>
    <dbReference type="NCBI Taxonomy" id="43049"/>
    <lineage>
        <taxon>Eukaryota</taxon>
        <taxon>Fungi</taxon>
        <taxon>Dikarya</taxon>
        <taxon>Basidiomycota</taxon>
        <taxon>Ustilaginomycotina</taxon>
        <taxon>Exobasidiomycetes</taxon>
        <taxon>Tilletiales</taxon>
        <taxon>Tilletiaceae</taxon>
        <taxon>Tilletia</taxon>
    </lineage>
</organism>
<dbReference type="Pfam" id="PF03006">
    <property type="entry name" value="HlyIII"/>
    <property type="match status" value="1"/>
</dbReference>
<keyword evidence="6" id="KW-0862">Zinc</keyword>
<keyword evidence="10" id="KW-1185">Reference proteome</keyword>
<feature type="transmembrane region" description="Helical" evidence="8">
    <location>
        <begin position="101"/>
        <end position="119"/>
    </location>
</feature>
<evidence type="ECO:0000256" key="2">
    <source>
        <dbReference type="ARBA" id="ARBA00007018"/>
    </source>
</evidence>
<feature type="transmembrane region" description="Helical" evidence="8">
    <location>
        <begin position="186"/>
        <end position="211"/>
    </location>
</feature>
<evidence type="ECO:0000313" key="10">
    <source>
        <dbReference type="Proteomes" id="UP000077521"/>
    </source>
</evidence>
<evidence type="ECO:0000256" key="8">
    <source>
        <dbReference type="SAM" id="Phobius"/>
    </source>
</evidence>
<evidence type="ECO:0000256" key="1">
    <source>
        <dbReference type="ARBA" id="ARBA00004141"/>
    </source>
</evidence>
<reference evidence="9" key="2">
    <citation type="journal article" date="2019" name="IMA Fungus">
        <title>Genome sequencing and comparison of five Tilletia species to identify candidate genes for the detection of regulated species infecting wheat.</title>
        <authorList>
            <person name="Nguyen H.D.T."/>
            <person name="Sultana T."/>
            <person name="Kesanakurti P."/>
            <person name="Hambleton S."/>
        </authorList>
    </citation>
    <scope>NUCLEOTIDE SEQUENCE</scope>
    <source>
        <strain evidence="9">DAOMC 236416</strain>
    </source>
</reference>
<reference evidence="9" key="1">
    <citation type="submission" date="2016-04" db="EMBL/GenBank/DDBJ databases">
        <authorList>
            <person name="Nguyen H.D."/>
            <person name="Samba Siva P."/>
            <person name="Cullis J."/>
            <person name="Levesque C.A."/>
            <person name="Hambleton S."/>
        </authorList>
    </citation>
    <scope>NUCLEOTIDE SEQUENCE</scope>
    <source>
        <strain evidence="9">DAOMC 236416</strain>
    </source>
</reference>
<evidence type="ECO:0000256" key="5">
    <source>
        <dbReference type="ARBA" id="ARBA00023136"/>
    </source>
</evidence>
<feature type="region of interest" description="Disordered" evidence="7">
    <location>
        <begin position="42"/>
        <end position="65"/>
    </location>
</feature>
<comment type="caution">
    <text evidence="9">The sequence shown here is derived from an EMBL/GenBank/DDBJ whole genome shotgun (WGS) entry which is preliminary data.</text>
</comment>
<dbReference type="EMBL" id="LWDF02000320">
    <property type="protein sequence ID" value="KAE8250490.1"/>
    <property type="molecule type" value="Genomic_DNA"/>
</dbReference>
<dbReference type="GO" id="GO:0016020">
    <property type="term" value="C:membrane"/>
    <property type="evidence" value="ECO:0007669"/>
    <property type="project" value="UniProtKB-SubCell"/>
</dbReference>
<accession>A0A177TPR1</accession>
<dbReference type="GO" id="GO:0006882">
    <property type="term" value="P:intracellular zinc ion homeostasis"/>
    <property type="evidence" value="ECO:0007669"/>
    <property type="project" value="TreeGrafter"/>
</dbReference>
<dbReference type="PANTHER" id="PTHR20855">
    <property type="entry name" value="ADIPOR/PROGESTIN RECEPTOR-RELATED"/>
    <property type="match status" value="1"/>
</dbReference>
<dbReference type="GO" id="GO:0038023">
    <property type="term" value="F:signaling receptor activity"/>
    <property type="evidence" value="ECO:0007669"/>
    <property type="project" value="TreeGrafter"/>
</dbReference>
<protein>
    <submittedName>
        <fullName evidence="9">Uncharacterized protein</fullName>
    </submittedName>
</protein>
<dbReference type="InterPro" id="IPR004254">
    <property type="entry name" value="AdipoR/HlyIII-related"/>
</dbReference>
<feature type="transmembrane region" description="Helical" evidence="8">
    <location>
        <begin position="223"/>
        <end position="245"/>
    </location>
</feature>
<evidence type="ECO:0000256" key="4">
    <source>
        <dbReference type="ARBA" id="ARBA00022989"/>
    </source>
</evidence>
<dbReference type="Proteomes" id="UP000077521">
    <property type="component" value="Unassembled WGS sequence"/>
</dbReference>
<feature type="transmembrane region" description="Helical" evidence="8">
    <location>
        <begin position="346"/>
        <end position="369"/>
    </location>
</feature>
<name>A0A177TPR1_9BASI</name>
<feature type="binding site" evidence="6">
    <location>
        <position position="357"/>
    </location>
    <ligand>
        <name>Zn(2+)</name>
        <dbReference type="ChEBI" id="CHEBI:29105"/>
    </ligand>
</feature>
<feature type="binding site" evidence="6">
    <location>
        <position position="353"/>
    </location>
    <ligand>
        <name>Zn(2+)</name>
        <dbReference type="ChEBI" id="CHEBI:29105"/>
    </ligand>
</feature>
<evidence type="ECO:0000313" key="9">
    <source>
        <dbReference type="EMBL" id="KAE8250490.1"/>
    </source>
</evidence>
<evidence type="ECO:0000256" key="7">
    <source>
        <dbReference type="SAM" id="MobiDB-lite"/>
    </source>
</evidence>
<comment type="similarity">
    <text evidence="2">Belongs to the ADIPOR family.</text>
</comment>
<keyword evidence="4 8" id="KW-1133">Transmembrane helix</keyword>